<dbReference type="PANTHER" id="PTHR38681">
    <property type="entry name" value="RETROVIRUS-RELATED POL POLYPROTEIN FROM TRANSPOSON 412-LIKE PROTEIN-RELATED"/>
    <property type="match status" value="1"/>
</dbReference>
<feature type="region of interest" description="Disordered" evidence="1">
    <location>
        <begin position="178"/>
        <end position="229"/>
    </location>
</feature>
<sequence length="245" mass="26007">MPEELVYGEDLRLLGQFAALGPVDNSGLSTSISAGNSVSPAHSSLSTLLPPHPLSDVFLRTNATTGHLQPPYTGLYRMLHRSKKYVILEIKGRPCITSWDRVKADHLLSAQSTPQGHPHPPPAAPSLSSQPHLPPAAESLRLPHPREVVPLCLPLRIATAENPITSWSAPPLPRRLVGHEPSSAFPSPSSSPAGPPPPLLAPAVPSHSPSRPAPPPLPPAIQHPFPISSHSPSLPVNRLDVVTLC</sequence>
<dbReference type="OrthoDB" id="6378238at2759"/>
<feature type="compositionally biased region" description="Low complexity" evidence="1">
    <location>
        <begin position="125"/>
        <end position="137"/>
    </location>
</feature>
<accession>A0A5B7H890</accession>
<feature type="compositionally biased region" description="Low complexity" evidence="1">
    <location>
        <begin position="181"/>
        <end position="192"/>
    </location>
</feature>
<dbReference type="Proteomes" id="UP000324222">
    <property type="component" value="Unassembled WGS sequence"/>
</dbReference>
<evidence type="ECO:0000313" key="2">
    <source>
        <dbReference type="EMBL" id="MPC67312.1"/>
    </source>
</evidence>
<evidence type="ECO:0000313" key="3">
    <source>
        <dbReference type="Proteomes" id="UP000324222"/>
    </source>
</evidence>
<dbReference type="PANTHER" id="PTHR38681:SF1">
    <property type="entry name" value="RETROVIRUS-RELATED POL POLYPROTEIN FROM TRANSPOSON 412-LIKE PROTEIN"/>
    <property type="match status" value="1"/>
</dbReference>
<name>A0A5B7H890_PORTR</name>
<evidence type="ECO:0000256" key="1">
    <source>
        <dbReference type="SAM" id="MobiDB-lite"/>
    </source>
</evidence>
<organism evidence="2 3">
    <name type="scientific">Portunus trituberculatus</name>
    <name type="common">Swimming crab</name>
    <name type="synonym">Neptunus trituberculatus</name>
    <dbReference type="NCBI Taxonomy" id="210409"/>
    <lineage>
        <taxon>Eukaryota</taxon>
        <taxon>Metazoa</taxon>
        <taxon>Ecdysozoa</taxon>
        <taxon>Arthropoda</taxon>
        <taxon>Crustacea</taxon>
        <taxon>Multicrustacea</taxon>
        <taxon>Malacostraca</taxon>
        <taxon>Eumalacostraca</taxon>
        <taxon>Eucarida</taxon>
        <taxon>Decapoda</taxon>
        <taxon>Pleocyemata</taxon>
        <taxon>Brachyura</taxon>
        <taxon>Eubrachyura</taxon>
        <taxon>Portunoidea</taxon>
        <taxon>Portunidae</taxon>
        <taxon>Portuninae</taxon>
        <taxon>Portunus</taxon>
    </lineage>
</organism>
<feature type="region of interest" description="Disordered" evidence="1">
    <location>
        <begin position="110"/>
        <end position="138"/>
    </location>
</feature>
<feature type="compositionally biased region" description="Pro residues" evidence="1">
    <location>
        <begin position="211"/>
        <end position="221"/>
    </location>
</feature>
<feature type="compositionally biased region" description="Low complexity" evidence="1">
    <location>
        <begin position="201"/>
        <end position="210"/>
    </location>
</feature>
<keyword evidence="3" id="KW-1185">Reference proteome</keyword>
<dbReference type="AlphaFoldDB" id="A0A5B7H890"/>
<dbReference type="EMBL" id="VSRR010026071">
    <property type="protein sequence ID" value="MPC67312.1"/>
    <property type="molecule type" value="Genomic_DNA"/>
</dbReference>
<protein>
    <submittedName>
        <fullName evidence="2">Uncharacterized protein</fullName>
    </submittedName>
</protein>
<comment type="caution">
    <text evidence="2">The sequence shown here is derived from an EMBL/GenBank/DDBJ whole genome shotgun (WGS) entry which is preliminary data.</text>
</comment>
<reference evidence="2 3" key="1">
    <citation type="submission" date="2019-05" db="EMBL/GenBank/DDBJ databases">
        <title>Another draft genome of Portunus trituberculatus and its Hox gene families provides insights of decapod evolution.</title>
        <authorList>
            <person name="Jeong J.-H."/>
            <person name="Song I."/>
            <person name="Kim S."/>
            <person name="Choi T."/>
            <person name="Kim D."/>
            <person name="Ryu S."/>
            <person name="Kim W."/>
        </authorList>
    </citation>
    <scope>NUCLEOTIDE SEQUENCE [LARGE SCALE GENOMIC DNA]</scope>
    <source>
        <tissue evidence="2">Muscle</tissue>
    </source>
</reference>
<gene>
    <name evidence="2" type="ORF">E2C01_061487</name>
</gene>
<proteinExistence type="predicted"/>